<name>A0A085ZGM2_9FLAO</name>
<dbReference type="SUPFAM" id="SSF103647">
    <property type="entry name" value="TSP type-3 repeat"/>
    <property type="match status" value="1"/>
</dbReference>
<protein>
    <recommendedName>
        <fullName evidence="3">Thrombospondin</fullName>
    </recommendedName>
</protein>
<dbReference type="STRING" id="421531.IX38_11485"/>
<sequence>MKRYFIFLLFSALCLYSQEIKNKEEFRKCKKQYSKKTCLSDEDQDGIFFYLDKYPKESGFSEIKGCPWPDNDGDGVIDKEDGCVNEKGNAENNGCPWPDTDGDGIPDKDDACPAVPGVPEANGCASDDCKEFFEKEDNILKEFKQKHTREKEKFEALRMVIFNSIPKELFPKNNISVSIHTSTFINDNISNCASMSTLEFSKSLFLDQLFWTKDTFDYAAKKLKKNLFPTYDFGRMPINNVLLNDYKQEGYYDFIEKFPQASEPARNVMVYYYRGNKQKAEFHPYNTRLKVDFGLYANKDIVIVEIRNIPRGHYFYTFSYIGNQWKLTKKEAQNH</sequence>
<accession>A0A085ZGM2</accession>
<dbReference type="eggNOG" id="COG2885">
    <property type="taxonomic scope" value="Bacteria"/>
</dbReference>
<evidence type="ECO:0000313" key="2">
    <source>
        <dbReference type="Proteomes" id="UP000028703"/>
    </source>
</evidence>
<reference evidence="1 2" key="1">
    <citation type="submission" date="2014-07" db="EMBL/GenBank/DDBJ databases">
        <title>Genome of Chryseobacterium luteum DSM 18605.</title>
        <authorList>
            <person name="Stropko S.J."/>
            <person name="Pipes S.E."/>
            <person name="Newman J.D."/>
        </authorList>
    </citation>
    <scope>NUCLEOTIDE SEQUENCE [LARGE SCALE GENOMIC DNA]</scope>
    <source>
        <strain evidence="1 2">DSM 18605</strain>
    </source>
</reference>
<dbReference type="Proteomes" id="UP000028703">
    <property type="component" value="Unassembled WGS sequence"/>
</dbReference>
<comment type="caution">
    <text evidence="1">The sequence shown here is derived from an EMBL/GenBank/DDBJ whole genome shotgun (WGS) entry which is preliminary data.</text>
</comment>
<dbReference type="GO" id="GO:0005509">
    <property type="term" value="F:calcium ion binding"/>
    <property type="evidence" value="ECO:0007669"/>
    <property type="project" value="InterPro"/>
</dbReference>
<dbReference type="InterPro" id="IPR028974">
    <property type="entry name" value="TSP_type-3_rpt"/>
</dbReference>
<gene>
    <name evidence="1" type="ORF">IX38_11485</name>
</gene>
<evidence type="ECO:0008006" key="3">
    <source>
        <dbReference type="Google" id="ProtNLM"/>
    </source>
</evidence>
<organism evidence="1 2">
    <name type="scientific">Chryseobacterium luteum</name>
    <dbReference type="NCBI Taxonomy" id="421531"/>
    <lineage>
        <taxon>Bacteria</taxon>
        <taxon>Pseudomonadati</taxon>
        <taxon>Bacteroidota</taxon>
        <taxon>Flavobacteriia</taxon>
        <taxon>Flavobacteriales</taxon>
        <taxon>Weeksellaceae</taxon>
        <taxon>Chryseobacterium group</taxon>
        <taxon>Chryseobacterium</taxon>
    </lineage>
</organism>
<dbReference type="EMBL" id="JPRO01000008">
    <property type="protein sequence ID" value="KFF03586.1"/>
    <property type="molecule type" value="Genomic_DNA"/>
</dbReference>
<keyword evidence="2" id="KW-1185">Reference proteome</keyword>
<proteinExistence type="predicted"/>
<dbReference type="RefSeq" id="WP_034704829.1">
    <property type="nucleotide sequence ID" value="NZ_JPRO01000008.1"/>
</dbReference>
<evidence type="ECO:0000313" key="1">
    <source>
        <dbReference type="EMBL" id="KFF03586.1"/>
    </source>
</evidence>
<dbReference type="AlphaFoldDB" id="A0A085ZGM2"/>
<dbReference type="Gene3D" id="4.10.1080.10">
    <property type="entry name" value="TSP type-3 repeat"/>
    <property type="match status" value="1"/>
</dbReference>